<gene>
    <name evidence="1" type="ORF">FALBO_13961</name>
</gene>
<comment type="caution">
    <text evidence="1">The sequence shown here is derived from an EMBL/GenBank/DDBJ whole genome shotgun (WGS) entry which is preliminary data.</text>
</comment>
<evidence type="ECO:0000313" key="1">
    <source>
        <dbReference type="EMBL" id="KAF4459290.1"/>
    </source>
</evidence>
<accession>A0A8H4L067</accession>
<name>A0A8H4L067_9HYPO</name>
<protein>
    <submittedName>
        <fullName evidence="1">Uncharacterized protein</fullName>
    </submittedName>
</protein>
<organism evidence="1 2">
    <name type="scientific">Fusarium albosuccineum</name>
    <dbReference type="NCBI Taxonomy" id="1237068"/>
    <lineage>
        <taxon>Eukaryota</taxon>
        <taxon>Fungi</taxon>
        <taxon>Dikarya</taxon>
        <taxon>Ascomycota</taxon>
        <taxon>Pezizomycotina</taxon>
        <taxon>Sordariomycetes</taxon>
        <taxon>Hypocreomycetidae</taxon>
        <taxon>Hypocreales</taxon>
        <taxon>Nectriaceae</taxon>
        <taxon>Fusarium</taxon>
        <taxon>Fusarium decemcellulare species complex</taxon>
    </lineage>
</organism>
<keyword evidence="2" id="KW-1185">Reference proteome</keyword>
<proteinExistence type="predicted"/>
<dbReference type="EMBL" id="JAADYS010002205">
    <property type="protein sequence ID" value="KAF4459290.1"/>
    <property type="molecule type" value="Genomic_DNA"/>
</dbReference>
<dbReference type="Proteomes" id="UP000554235">
    <property type="component" value="Unassembled WGS sequence"/>
</dbReference>
<sequence length="120" mass="12834">MWHHWLPGPVASHPGSKSAVLAQALLAGWLPSSRDILLGLRVCYGRPSPVDPGGGALSFERAKIGIHTGGPSNSISHVVREDPDSSRWRAPRWAHSSRFMCCSPTGFGARPNAIISVKST</sequence>
<reference evidence="1 2" key="1">
    <citation type="submission" date="2020-01" db="EMBL/GenBank/DDBJ databases">
        <title>Identification and distribution of gene clusters putatively required for synthesis of sphingolipid metabolism inhibitors in phylogenetically diverse species of the filamentous fungus Fusarium.</title>
        <authorList>
            <person name="Kim H.-S."/>
            <person name="Busman M."/>
            <person name="Brown D.W."/>
            <person name="Divon H."/>
            <person name="Uhlig S."/>
            <person name="Proctor R.H."/>
        </authorList>
    </citation>
    <scope>NUCLEOTIDE SEQUENCE [LARGE SCALE GENOMIC DNA]</scope>
    <source>
        <strain evidence="1 2">NRRL 20459</strain>
    </source>
</reference>
<dbReference type="AlphaFoldDB" id="A0A8H4L067"/>
<evidence type="ECO:0000313" key="2">
    <source>
        <dbReference type="Proteomes" id="UP000554235"/>
    </source>
</evidence>